<name>A0A9X6NJH5_HYPEX</name>
<dbReference type="AlphaFoldDB" id="A0A9X6NJH5"/>
<evidence type="ECO:0000313" key="3">
    <source>
        <dbReference type="EMBL" id="OWA55350.1"/>
    </source>
</evidence>
<feature type="region of interest" description="Disordered" evidence="1">
    <location>
        <begin position="194"/>
        <end position="218"/>
    </location>
</feature>
<evidence type="ECO:0000256" key="1">
    <source>
        <dbReference type="SAM" id="MobiDB-lite"/>
    </source>
</evidence>
<keyword evidence="4" id="KW-1185">Reference proteome</keyword>
<reference evidence="4" key="1">
    <citation type="submission" date="2017-01" db="EMBL/GenBank/DDBJ databases">
        <title>Comparative genomics of anhydrobiosis in the tardigrade Hypsibius dujardini.</title>
        <authorList>
            <person name="Yoshida Y."/>
            <person name="Koutsovoulos G."/>
            <person name="Laetsch D."/>
            <person name="Stevens L."/>
            <person name="Kumar S."/>
            <person name="Horikawa D."/>
            <person name="Ishino K."/>
            <person name="Komine S."/>
            <person name="Tomita M."/>
            <person name="Blaxter M."/>
            <person name="Arakawa K."/>
        </authorList>
    </citation>
    <scope>NUCLEOTIDE SEQUENCE [LARGE SCALE GENOMIC DNA]</scope>
    <source>
        <strain evidence="4">Z151</strain>
    </source>
</reference>
<feature type="transmembrane region" description="Helical" evidence="2">
    <location>
        <begin position="110"/>
        <end position="127"/>
    </location>
</feature>
<gene>
    <name evidence="3" type="ORF">BV898_19734</name>
</gene>
<dbReference type="EMBL" id="MTYJ01000685">
    <property type="protein sequence ID" value="OWA55350.1"/>
    <property type="molecule type" value="Genomic_DNA"/>
</dbReference>
<organism evidence="3 4">
    <name type="scientific">Hypsibius exemplaris</name>
    <name type="common">Freshwater tardigrade</name>
    <dbReference type="NCBI Taxonomy" id="2072580"/>
    <lineage>
        <taxon>Eukaryota</taxon>
        <taxon>Metazoa</taxon>
        <taxon>Ecdysozoa</taxon>
        <taxon>Tardigrada</taxon>
        <taxon>Eutardigrada</taxon>
        <taxon>Parachela</taxon>
        <taxon>Hypsibioidea</taxon>
        <taxon>Hypsibiidae</taxon>
        <taxon>Hypsibius</taxon>
    </lineage>
</organism>
<accession>A0A9X6NJH5</accession>
<keyword evidence="2" id="KW-0812">Transmembrane</keyword>
<comment type="caution">
    <text evidence="3">The sequence shown here is derived from an EMBL/GenBank/DDBJ whole genome shotgun (WGS) entry which is preliminary data.</text>
</comment>
<protein>
    <submittedName>
        <fullName evidence="3">Uncharacterized protein</fullName>
    </submittedName>
</protein>
<keyword evidence="2" id="KW-0472">Membrane</keyword>
<dbReference type="Proteomes" id="UP000192578">
    <property type="component" value="Unassembled WGS sequence"/>
</dbReference>
<feature type="transmembrane region" description="Helical" evidence="2">
    <location>
        <begin position="155"/>
        <end position="184"/>
    </location>
</feature>
<keyword evidence="2" id="KW-1133">Transmembrane helix</keyword>
<evidence type="ECO:0000313" key="4">
    <source>
        <dbReference type="Proteomes" id="UP000192578"/>
    </source>
</evidence>
<proteinExistence type="predicted"/>
<sequence length="218" mass="23836">MHASTAVISGLDLQRKNINKEAGSDTASLSMKPRGFPKLRTSSLMAAIEKDLSGSNPLTRSALSLKYGVSATTIARVINQDSEGKVRKKCRVHALSNKQAKQRLDRGPRFLCYINGLMAFNTTTTWAPQWGEPRWSPEMADLVDDHWKASIPTSFALHVVTGTSCLGLGMIALFGNFSVIHIFFRASNWSHASRPPTLDKQPHQRPAHAALTANDGPS</sequence>
<evidence type="ECO:0000256" key="2">
    <source>
        <dbReference type="SAM" id="Phobius"/>
    </source>
</evidence>